<dbReference type="InterPro" id="IPR000182">
    <property type="entry name" value="GNAT_dom"/>
</dbReference>
<name>A0ABS7E274_9GAMM</name>
<organism evidence="2 3">
    <name type="scientific">Shewanella nanhaiensis</name>
    <dbReference type="NCBI Taxonomy" id="2864872"/>
    <lineage>
        <taxon>Bacteria</taxon>
        <taxon>Pseudomonadati</taxon>
        <taxon>Pseudomonadota</taxon>
        <taxon>Gammaproteobacteria</taxon>
        <taxon>Alteromonadales</taxon>
        <taxon>Shewanellaceae</taxon>
        <taxon>Shewanella</taxon>
    </lineage>
</organism>
<dbReference type="PROSITE" id="PS51186">
    <property type="entry name" value="GNAT"/>
    <property type="match status" value="1"/>
</dbReference>
<proteinExistence type="predicted"/>
<protein>
    <submittedName>
        <fullName evidence="2">GNAT family N-acetyltransferase</fullName>
    </submittedName>
</protein>
<feature type="domain" description="N-acetyltransferase" evidence="1">
    <location>
        <begin position="9"/>
        <end position="166"/>
    </location>
</feature>
<sequence>MIVLETDRLILRYLTLGDAAFILELLNTPGFLDNIGDRGVRDRYQAETYLIEGPIASYQEHGFGLYLVELKSSGERIGLSGIVKRENLNFPDLGYAFLPQFWGQGYALESGKGVLSHARTLALSNILGVVSPGNNASIAVLEKLGMQFECCEKWQDGSDILRYNLCID</sequence>
<dbReference type="InterPro" id="IPR016181">
    <property type="entry name" value="Acyl_CoA_acyltransferase"/>
</dbReference>
<dbReference type="Pfam" id="PF13302">
    <property type="entry name" value="Acetyltransf_3"/>
    <property type="match status" value="1"/>
</dbReference>
<dbReference type="PANTHER" id="PTHR43792">
    <property type="entry name" value="GNAT FAMILY, PUTATIVE (AFU_ORTHOLOGUE AFUA_3G00765)-RELATED-RELATED"/>
    <property type="match status" value="1"/>
</dbReference>
<accession>A0ABS7E274</accession>
<dbReference type="Gene3D" id="3.40.630.30">
    <property type="match status" value="1"/>
</dbReference>
<dbReference type="RefSeq" id="WP_220109349.1">
    <property type="nucleotide sequence ID" value="NZ_JAHZST010000005.1"/>
</dbReference>
<dbReference type="SUPFAM" id="SSF55729">
    <property type="entry name" value="Acyl-CoA N-acyltransferases (Nat)"/>
    <property type="match status" value="1"/>
</dbReference>
<dbReference type="InterPro" id="IPR051531">
    <property type="entry name" value="N-acetyltransferase"/>
</dbReference>
<comment type="caution">
    <text evidence="2">The sequence shown here is derived from an EMBL/GenBank/DDBJ whole genome shotgun (WGS) entry which is preliminary data.</text>
</comment>
<dbReference type="PANTHER" id="PTHR43792:SF1">
    <property type="entry name" value="N-ACETYLTRANSFERASE DOMAIN-CONTAINING PROTEIN"/>
    <property type="match status" value="1"/>
</dbReference>
<evidence type="ECO:0000313" key="2">
    <source>
        <dbReference type="EMBL" id="MBW8183765.1"/>
    </source>
</evidence>
<keyword evidence="3" id="KW-1185">Reference proteome</keyword>
<reference evidence="2 3" key="1">
    <citation type="submission" date="2021-07" db="EMBL/GenBank/DDBJ databases">
        <title>Shewanella sp. nov, isolated from SCS.</title>
        <authorList>
            <person name="Cao W.R."/>
        </authorList>
    </citation>
    <scope>NUCLEOTIDE SEQUENCE [LARGE SCALE GENOMIC DNA]</scope>
    <source>
        <strain evidence="2 3">NR704-98</strain>
    </source>
</reference>
<evidence type="ECO:0000313" key="3">
    <source>
        <dbReference type="Proteomes" id="UP001195963"/>
    </source>
</evidence>
<gene>
    <name evidence="2" type="ORF">K0625_08785</name>
</gene>
<evidence type="ECO:0000259" key="1">
    <source>
        <dbReference type="PROSITE" id="PS51186"/>
    </source>
</evidence>
<dbReference type="EMBL" id="JAHZST010000005">
    <property type="protein sequence ID" value="MBW8183765.1"/>
    <property type="molecule type" value="Genomic_DNA"/>
</dbReference>
<dbReference type="Proteomes" id="UP001195963">
    <property type="component" value="Unassembled WGS sequence"/>
</dbReference>